<organism evidence="2">
    <name type="scientific">Chlorella variabilis</name>
    <name type="common">Green alga</name>
    <dbReference type="NCBI Taxonomy" id="554065"/>
    <lineage>
        <taxon>Eukaryota</taxon>
        <taxon>Viridiplantae</taxon>
        <taxon>Chlorophyta</taxon>
        <taxon>core chlorophytes</taxon>
        <taxon>Trebouxiophyceae</taxon>
        <taxon>Chlorellales</taxon>
        <taxon>Chlorellaceae</taxon>
        <taxon>Chlorella clade</taxon>
        <taxon>Chlorella</taxon>
    </lineage>
</organism>
<reference evidence="1 2" key="1">
    <citation type="journal article" date="2010" name="Plant Cell">
        <title>The Chlorella variabilis NC64A genome reveals adaptation to photosymbiosis, coevolution with viruses, and cryptic sex.</title>
        <authorList>
            <person name="Blanc G."/>
            <person name="Duncan G."/>
            <person name="Agarkova I."/>
            <person name="Borodovsky M."/>
            <person name="Gurnon J."/>
            <person name="Kuo A."/>
            <person name="Lindquist E."/>
            <person name="Lucas S."/>
            <person name="Pangilinan J."/>
            <person name="Polle J."/>
            <person name="Salamov A."/>
            <person name="Terry A."/>
            <person name="Yamada T."/>
            <person name="Dunigan D.D."/>
            <person name="Grigoriev I.V."/>
            <person name="Claverie J.M."/>
            <person name="Van Etten J.L."/>
        </authorList>
    </citation>
    <scope>NUCLEOTIDE SEQUENCE [LARGE SCALE GENOMIC DNA]</scope>
    <source>
        <strain evidence="1 2">NC64A</strain>
    </source>
</reference>
<keyword evidence="2" id="KW-1185">Reference proteome</keyword>
<dbReference type="RefSeq" id="XP_005850374.1">
    <property type="nucleotide sequence ID" value="XM_005850312.1"/>
</dbReference>
<protein>
    <submittedName>
        <fullName evidence="1">Uncharacterized protein</fullName>
    </submittedName>
</protein>
<proteinExistence type="predicted"/>
<dbReference type="KEGG" id="cvr:CHLNCDRAFT_142234"/>
<dbReference type="OrthoDB" id="518540at2759"/>
<evidence type="ECO:0000313" key="2">
    <source>
        <dbReference type="Proteomes" id="UP000008141"/>
    </source>
</evidence>
<sequence>MALRVPPANQSMPDAEVCITDLCQESAPGLPANPALFSYVPNCADASCLPSTGCTACNTGFFLVRHPLVPGAAMCQQCQGCPSNLCGARGCISCPVLGLPSRAAVPGLRSLTGLLVFACRGTGGPKAFQGLGTLPYTALWPVSEFATCPTLYGEFQFSWDSAKSLADGFPTNQQFGVSSWFLRSRPAFRFAGNSTTRLGFTLYRRSAVTATLQYVDARTGANTTRTFFHALPRSQNRVCIGVANYVRLAAADSRMALHITVTNLSKRKVLIRLTGERSLTPRPGSPPSFVGGRVTVLDRGGAALANPANSTIAFDNAERVLILAEDAEWGQLKAV</sequence>
<dbReference type="Proteomes" id="UP000008141">
    <property type="component" value="Unassembled WGS sequence"/>
</dbReference>
<dbReference type="EMBL" id="GL433838">
    <property type="protein sequence ID" value="EFN58272.1"/>
    <property type="molecule type" value="Genomic_DNA"/>
</dbReference>
<name>E1Z833_CHLVA</name>
<accession>E1Z833</accession>
<dbReference type="AlphaFoldDB" id="E1Z833"/>
<dbReference type="InParanoid" id="E1Z833"/>
<gene>
    <name evidence="1" type="ORF">CHLNCDRAFT_142234</name>
</gene>
<evidence type="ECO:0000313" key="1">
    <source>
        <dbReference type="EMBL" id="EFN58272.1"/>
    </source>
</evidence>
<dbReference type="GeneID" id="17357419"/>